<feature type="compositionally biased region" description="Basic residues" evidence="1">
    <location>
        <begin position="1"/>
        <end position="16"/>
    </location>
</feature>
<organism evidence="3 4">
    <name type="scientific">Rhinocladiella mackenziei CBS 650.93</name>
    <dbReference type="NCBI Taxonomy" id="1442369"/>
    <lineage>
        <taxon>Eukaryota</taxon>
        <taxon>Fungi</taxon>
        <taxon>Dikarya</taxon>
        <taxon>Ascomycota</taxon>
        <taxon>Pezizomycotina</taxon>
        <taxon>Eurotiomycetes</taxon>
        <taxon>Chaetothyriomycetidae</taxon>
        <taxon>Chaetothyriales</taxon>
        <taxon>Herpotrichiellaceae</taxon>
        <taxon>Rhinocladiella</taxon>
    </lineage>
</organism>
<sequence length="308" mass="35616">MPHTSHQKKSNHRKRKEVVDEEGWTRITSSSATCRGANHPSIADQSNEDKAVFRWNIRDRTVTKFYRAAPRPMNPAQGSTLESMRAQYRKIEAKWRESDLCHSLQKVLTTRILNTHSQISTCVVIGSGSFCGDDVHWIDRHESAYYQMAAFQTAVETIEQVQGHGPHCYAQEPCYNDLDTELLRSLNTTKVDHPAGFELLQDRTQTSAFVYSPFAEPQVELQIMFHNPRIWLHRSLDHMHREDRIAGDEEFTKDEAEVNLEMTDLFKRNHECAELPGLNVKNQPFHQSVIWWRKEDEIEQETAEPGAS</sequence>
<dbReference type="OrthoDB" id="5318346at2759"/>
<name>A0A0D2HFU0_9EURO</name>
<dbReference type="GeneID" id="25288654"/>
<dbReference type="PANTHER" id="PTHR42080">
    <property type="entry name" value="SRR1 DOMAIN-CONTAINING PROTEIN"/>
    <property type="match status" value="1"/>
</dbReference>
<dbReference type="Pfam" id="PF07985">
    <property type="entry name" value="SRR1"/>
    <property type="match status" value="1"/>
</dbReference>
<evidence type="ECO:0000313" key="4">
    <source>
        <dbReference type="Proteomes" id="UP000053617"/>
    </source>
</evidence>
<protein>
    <submittedName>
        <fullName evidence="3">Rhinocladiella mackenziei CBS 650.93 unplaced genomic scaffold supercont1.1, whole genome shotgun sequence</fullName>
    </submittedName>
</protein>
<dbReference type="Proteomes" id="UP000053617">
    <property type="component" value="Unassembled WGS sequence"/>
</dbReference>
<dbReference type="InterPro" id="IPR012942">
    <property type="entry name" value="SRR1-like"/>
</dbReference>
<accession>A0A0D2HFU0</accession>
<dbReference type="EMBL" id="KN847475">
    <property type="protein sequence ID" value="KIX09503.1"/>
    <property type="molecule type" value="Genomic_DNA"/>
</dbReference>
<dbReference type="HOGENOM" id="CLU_048152_2_0_1"/>
<gene>
    <name evidence="3" type="ORF">Z518_00583</name>
</gene>
<reference evidence="3 4" key="1">
    <citation type="submission" date="2015-01" db="EMBL/GenBank/DDBJ databases">
        <title>The Genome Sequence of Rhinocladiella mackenzie CBS 650.93.</title>
        <authorList>
            <consortium name="The Broad Institute Genomics Platform"/>
            <person name="Cuomo C."/>
            <person name="de Hoog S."/>
            <person name="Gorbushina A."/>
            <person name="Stielow B."/>
            <person name="Teixiera M."/>
            <person name="Abouelleil A."/>
            <person name="Chapman S.B."/>
            <person name="Priest M."/>
            <person name="Young S.K."/>
            <person name="Wortman J."/>
            <person name="Nusbaum C."/>
            <person name="Birren B."/>
        </authorList>
    </citation>
    <scope>NUCLEOTIDE SEQUENCE [LARGE SCALE GENOMIC DNA]</scope>
    <source>
        <strain evidence="3 4">CBS 650.93</strain>
    </source>
</reference>
<dbReference type="VEuPathDB" id="FungiDB:Z518_00583"/>
<dbReference type="STRING" id="1442369.A0A0D2HFU0"/>
<keyword evidence="4" id="KW-1185">Reference proteome</keyword>
<dbReference type="RefSeq" id="XP_013276639.1">
    <property type="nucleotide sequence ID" value="XM_013421185.1"/>
</dbReference>
<evidence type="ECO:0000256" key="1">
    <source>
        <dbReference type="SAM" id="MobiDB-lite"/>
    </source>
</evidence>
<feature type="region of interest" description="Disordered" evidence="1">
    <location>
        <begin position="1"/>
        <end position="22"/>
    </location>
</feature>
<dbReference type="PANTHER" id="PTHR42080:SF1">
    <property type="entry name" value="SRR1-LIKE DOMAIN-CONTAINING PROTEIN"/>
    <property type="match status" value="1"/>
</dbReference>
<evidence type="ECO:0000259" key="2">
    <source>
        <dbReference type="Pfam" id="PF07985"/>
    </source>
</evidence>
<dbReference type="AlphaFoldDB" id="A0A0D2HFU0"/>
<feature type="domain" description="SRR1-like" evidence="2">
    <location>
        <begin position="111"/>
        <end position="253"/>
    </location>
</feature>
<proteinExistence type="predicted"/>
<evidence type="ECO:0000313" key="3">
    <source>
        <dbReference type="EMBL" id="KIX09503.1"/>
    </source>
</evidence>